<feature type="region of interest" description="Disordered" evidence="10">
    <location>
        <begin position="1281"/>
        <end position="1333"/>
    </location>
</feature>
<feature type="region of interest" description="Disordered" evidence="10">
    <location>
        <begin position="101"/>
        <end position="120"/>
    </location>
</feature>
<dbReference type="SUPFAM" id="SSF81324">
    <property type="entry name" value="Voltage-gated potassium channels"/>
    <property type="match status" value="1"/>
</dbReference>
<feature type="transmembrane region" description="Helical" evidence="11">
    <location>
        <begin position="2660"/>
        <end position="2682"/>
    </location>
</feature>
<feature type="region of interest" description="Disordered" evidence="10">
    <location>
        <begin position="1845"/>
        <end position="1876"/>
    </location>
</feature>
<dbReference type="InterPro" id="IPR000008">
    <property type="entry name" value="C2_dom"/>
</dbReference>
<dbReference type="Gene3D" id="2.80.10.50">
    <property type="match status" value="1"/>
</dbReference>
<dbReference type="Gene3D" id="1.25.10.30">
    <property type="entry name" value="IP3 receptor type 1 binding core, RIH domain"/>
    <property type="match status" value="1"/>
</dbReference>
<comment type="caution">
    <text evidence="13">The sequence shown here is derived from an EMBL/GenBank/DDBJ whole genome shotgun (WGS) entry which is preliminary data.</text>
</comment>
<evidence type="ECO:0000256" key="8">
    <source>
        <dbReference type="ARBA" id="ARBA00023286"/>
    </source>
</evidence>
<evidence type="ECO:0000259" key="12">
    <source>
        <dbReference type="PROSITE" id="PS50004"/>
    </source>
</evidence>
<reference evidence="13 14" key="1">
    <citation type="journal article" date="2023" name="Commun. Biol.">
        <title>Genome analysis of Parmales, the sister group of diatoms, reveals the evolutionary specialization of diatoms from phago-mixotrophs to photoautotrophs.</title>
        <authorList>
            <person name="Ban H."/>
            <person name="Sato S."/>
            <person name="Yoshikawa S."/>
            <person name="Yamada K."/>
            <person name="Nakamura Y."/>
            <person name="Ichinomiya M."/>
            <person name="Sato N."/>
            <person name="Blanc-Mathieu R."/>
            <person name="Endo H."/>
            <person name="Kuwata A."/>
            <person name="Ogata H."/>
        </authorList>
    </citation>
    <scope>NUCLEOTIDE SEQUENCE [LARGE SCALE GENOMIC DNA]</scope>
</reference>
<accession>A0ABQ6MK54</accession>
<dbReference type="SUPFAM" id="SSF100909">
    <property type="entry name" value="IP3 receptor type 1 binding core, domain 2"/>
    <property type="match status" value="2"/>
</dbReference>
<feature type="transmembrane region" description="Helical" evidence="11">
    <location>
        <begin position="2589"/>
        <end position="2611"/>
    </location>
</feature>
<comment type="subcellular location">
    <subcellularLocation>
        <location evidence="1">Endomembrane system</location>
        <topology evidence="1">Multi-pass membrane protein</topology>
    </subcellularLocation>
</comment>
<feature type="compositionally biased region" description="Basic and acidic residues" evidence="10">
    <location>
        <begin position="1845"/>
        <end position="1859"/>
    </location>
</feature>
<dbReference type="SUPFAM" id="SSF49562">
    <property type="entry name" value="C2 domain (Calcium/lipid-binding domain, CaLB)"/>
    <property type="match status" value="1"/>
</dbReference>
<feature type="non-terminal residue" evidence="13">
    <location>
        <position position="1"/>
    </location>
</feature>
<evidence type="ECO:0000256" key="6">
    <source>
        <dbReference type="ARBA" id="ARBA00023065"/>
    </source>
</evidence>
<keyword evidence="5 11" id="KW-1133">Transmembrane helix</keyword>
<keyword evidence="7 11" id="KW-0472">Membrane</keyword>
<dbReference type="Proteomes" id="UP001165060">
    <property type="component" value="Unassembled WGS sequence"/>
</dbReference>
<dbReference type="InterPro" id="IPR035892">
    <property type="entry name" value="C2_domain_sf"/>
</dbReference>
<feature type="compositionally biased region" description="Acidic residues" evidence="10">
    <location>
        <begin position="1860"/>
        <end position="1872"/>
    </location>
</feature>
<dbReference type="EMBL" id="BRYB01000309">
    <property type="protein sequence ID" value="GMI27421.1"/>
    <property type="molecule type" value="Genomic_DNA"/>
</dbReference>
<evidence type="ECO:0000313" key="14">
    <source>
        <dbReference type="Proteomes" id="UP001165060"/>
    </source>
</evidence>
<sequence>PPPQGDIVRNAADVYFRVTDRSNEFMHCSTKFVAETDDTIREINCSLEKSAWHLMHYDDAQPEDEVDLRCNDIVYLTDPEAHAYLRLSAPQSNTGETDYFEGGKRRQSMHADSNAAPGKALGSTQRDAYLEPFFSPAEVDSNCMWLVEKRTPTQGGKLMYEEVQYRFRHLNSHQYLAVAPKSRWHKSVAVVSTLQGNSNKNREEQEFKFVSCEHGEDQSTLFMFHSAHHRGAHDENCIRSNSAMIIESNNGRFLSRGEYNYEKVPNKAVFDASGITKKGESLAMIIAKVSDDKRDDVAFGVDSLPKLVDFKRDFMAKNWHGVETHLENVVEAMTMLTNFTIRRELDDELTYGMVDLAHLSAATSKVEQEKEIVKSRQKLLREQNILDCCMQLLKAFSTAREMMPTLKCTRDEEKIIKNTIDQLSKSCFWLIYCAMFENPKNQMHIANNLAIILKHVSTSTLATRCVVEMLGSNMELQEEKVTKSEIKIFIDLINSSKMNCNYLNLLRATCNCAGEGVDGNQGLVVEYFMQKRKNLTIQLHLDKVEKKECKWAEVEAFAADENTDGYNLKKEGIPAITVKWSDTFKDFSPIHLYAKSTVPLKEVVEILDDEDVVNEVRRTGGTAADMIEEAKKAEKEAASGGARGNRASMMRGTRQTMSGRQFRKTGTRGSSAGFGTSDVSMIQLRKMMVAEYFVSQIYLYAETCLDRNYIAMEYLVELMPYDMLLSIVRDATLPDEFKAANARLINCLYLDAYPQNMVRLPTLTRIWNRIDPDTAAPLPAVEKERATKFAFLQEAVTEHLESLVEGAKWNVFTRRLMESLMLLVKFRFYTNPDQVKKIVKPLLNSLDRRSSAPDDATSGRDSPTKQQLRKSSTMNNKGKIAPEVDDKPPSVPWEKSALVVMSSTNWLFGILGLVAVCLIVSAVQIATGVENTFYEVFEYVTFTMFASELLLRMYCWKRVKTGSNFPIPFITRSFFKDNYHNLDICVVLLDVFLMVLGFVLTEDDEAASTRRFLEDTADAAGAGNAGGFAKALRGLRVMKLFRIMRAGRAVAGMTKKEEREHPSWHLAKRFRKTPEDQLSTMVEMVKALAEITRLSQDYSVSTAMNAFKRFFKGELSDKTPSEIFFDVIESCKELELDETGELEHVFIDLCYYDYPALVQNSLQVLMVHHSTRQILLENMRQVQLLTTSAEESLHDRLKAKLKLLEEHAEKSELWVEFENPKDFEVCEEVQQILAQLTDEIRTDTETLEYGGDEAANAEIQNILRNLGAFEVAATVLELAGELDDDDDDDDDEESDSDESEDGGGDIEEATSEQENGEDDGPGNDGGSLASGMEETKSKKVREILLLCNTFLTWFVRDNHENQLLAFRNLDLLQETIDAGIDSTRVIAQIFRKNEQLMKEFPDSLVTDFAEKIATNGRKPDYLDLIESIVAFPDFNQLSHQLVIVKEFASSVRQDKLLYLCQDPTSTEYAERQAMMNIKAGIVHPNLEEDLDEDEHHKEMLAEAFQSPPLLRYHIKMLNILAGCAVGRANITTVEAKIQSLYYYDHVLYAIADPKAHIDVKIACMNLFFEAYIEVEIKITDMNNSKNLWDVFKILPDMPKIMSGALLSGDMPLDEMRKVMHFVHLSANVMDAFLEHYYEGTEFRGDEKSSAEEGDGKSGADGDEKKSGVHWVDQCLTDFYHSLKELYDLKSPMVTSEQNKSMYRAMDSIAMATDQLNPQDLPLHIDILLGDDDDSEDGGDGTKDDEVHALARFLKSLDADEELQDTVKSDRTEHMVKLIDDLPRLDDDVVAEIRYEPTIKKLVQHIRNLIKKEKNKKWIERDCVDTAIWVIQLFRAMIETKWTESFREREGPDADRMGIDERDEDGEEEEDEAAGPVQDTLDECGATILCLEVIADGMNEKVVEEGVKLIIALLFREGGNKVTQSTIFNHLNQKGTDAFFEEIRNRLRKMIEWHQFKVVEQEDEAKEKMRATGGISNNESGEDEGFKVGDEVKASLQKKSMSGMPSKKWSEDKFAATIEKVHEEEKNGELSTYYDIKYTASGETASKVMPKYIEEEEEDVDEPDGIILIRGIQLMSEGHFEGNQDMVRDQPNNSKSYNLLDDFVNYLAFLSKNSSPESTNAASMVADTILEVIQGPCTGNQQHLAMNTELIEILNRMMRAKAFEGSDDDDEEDLKKCGLEIFEALLEGQGKGSEIYERILSVIHLDVLQVMACDGAGDDEGGGEGSDDEDEGSVLDDKGEGEEEEEEEEDGLGELQTEALILMQMLCDYKPEIKAEFEWPAEIKEKLGSEIVSVEVVWHGELQRRFFPVPEMCFDLANASKDNFVEQVDRDSTEIKLIALMEAAKTMYIEIKHQQNLKELGISGVFSPGNQARATWYSFMFACIINGMIIMGLQWGETNVDGLTNGEEGVTDCILTLDDGTEINNRYQAVNYDWNTWYVNGDLRVNPSYPNRVGKSKISDEYIDVCSAVDPDLEGYKPIWTSNTLENFVIFFNVCQCVTAVFVFILFLVVKCPVRYNVAIEHGDMSHYAAMLYTMFDQMTVYYFGYLVIASMCLSDSLIFLSCTLLLDIVVKDSTTKDVLNAIIYPIKQLTMTVILMLFMINIFSTIIFFFFHDEFNNGDLMECETMRDCFVATLNYGLRSSGGIGDQMTFTLSGRSALDLMYFLVILIILLTVVSGIIIDTFSELRSNKMERLNDTFNRCFICGLDNVTFDRAYDSTQGFKMHITNDHNMWNYLFFMVFIWEQDRDDDDGMELYVRTLVANQDVGWFPMNKAMILVSDDKKEDSIGDTIAHLKGDFDEIITMQNAIMLKSTDKNFERLQKKVDVVARRMDQTFYDAREGLKSGGGGGGDEKKGKGLMGVGGGGEEKKFDLDNGFSFIGDRVQTPQGMESIPRVGNGISAPPAMVGLGDDGSVESENSEAMVDKRITMLMQPPPGSRYAKVAVLGAQDLAAPHLFGTSDPFIVAQVFWNDEKIGETDTIWMTQDPKWENTKTNSFSCPLWSTEAQNSKMAKLRVVLYHAHRRGLGHFLGQIDLNWKQLSDMKHGKAMNMKLQKKATGNKASQRMVQGEARIAVAFS</sequence>
<feature type="transmembrane region" description="Helical" evidence="11">
    <location>
        <begin position="2487"/>
        <end position="2509"/>
    </location>
</feature>
<dbReference type="InterPro" id="IPR016093">
    <property type="entry name" value="MIR_motif"/>
</dbReference>
<feature type="compositionally biased region" description="Low complexity" evidence="10">
    <location>
        <begin position="638"/>
        <end position="648"/>
    </location>
</feature>
<keyword evidence="6" id="KW-0406">Ion transport</keyword>
<feature type="region of interest" description="Disordered" evidence="10">
    <location>
        <begin position="2214"/>
        <end position="2252"/>
    </location>
</feature>
<dbReference type="SUPFAM" id="SSF82109">
    <property type="entry name" value="MIR domain"/>
    <property type="match status" value="1"/>
</dbReference>
<feature type="compositionally biased region" description="Acidic residues" evidence="10">
    <location>
        <begin position="1281"/>
        <end position="1321"/>
    </location>
</feature>
<dbReference type="Pfam" id="PF02815">
    <property type="entry name" value="MIR"/>
    <property type="match status" value="1"/>
</dbReference>
<keyword evidence="8" id="KW-1071">Ligand-gated ion channel</keyword>
<dbReference type="InterPro" id="IPR036300">
    <property type="entry name" value="MIR_dom_sf"/>
</dbReference>
<dbReference type="InterPro" id="IPR015925">
    <property type="entry name" value="Ryanodine_IP3_receptor"/>
</dbReference>
<evidence type="ECO:0000256" key="9">
    <source>
        <dbReference type="ARBA" id="ARBA00023303"/>
    </source>
</evidence>
<evidence type="ECO:0000256" key="1">
    <source>
        <dbReference type="ARBA" id="ARBA00004127"/>
    </source>
</evidence>
<dbReference type="InterPro" id="IPR000699">
    <property type="entry name" value="RIH_dom"/>
</dbReference>
<dbReference type="CDD" id="cd00030">
    <property type="entry name" value="C2"/>
    <property type="match status" value="1"/>
</dbReference>
<keyword evidence="14" id="KW-1185">Reference proteome</keyword>
<dbReference type="Pfam" id="PF01365">
    <property type="entry name" value="RYDR_ITPR"/>
    <property type="match status" value="2"/>
</dbReference>
<keyword evidence="2" id="KW-0813">Transport</keyword>
<feature type="domain" description="C2" evidence="12">
    <location>
        <begin position="2919"/>
        <end position="3050"/>
    </location>
</feature>
<keyword evidence="4" id="KW-0677">Repeat</keyword>
<gene>
    <name evidence="13" type="ORF">TeGR_g3634</name>
</gene>
<dbReference type="PANTHER" id="PTHR13715">
    <property type="entry name" value="RYANODINE RECEPTOR AND IP3 RECEPTOR"/>
    <property type="match status" value="1"/>
</dbReference>
<evidence type="ECO:0000256" key="7">
    <source>
        <dbReference type="ARBA" id="ARBA00023136"/>
    </source>
</evidence>
<evidence type="ECO:0000313" key="13">
    <source>
        <dbReference type="EMBL" id="GMI27421.1"/>
    </source>
</evidence>
<dbReference type="Gene3D" id="1.20.120.350">
    <property type="entry name" value="Voltage-gated potassium channels. Chain C"/>
    <property type="match status" value="1"/>
</dbReference>
<evidence type="ECO:0000256" key="3">
    <source>
        <dbReference type="ARBA" id="ARBA00022692"/>
    </source>
</evidence>
<protein>
    <recommendedName>
        <fullName evidence="12">C2 domain-containing protein</fullName>
    </recommendedName>
</protein>
<dbReference type="Pfam" id="PF08454">
    <property type="entry name" value="RIH_assoc"/>
    <property type="match status" value="1"/>
</dbReference>
<proteinExistence type="predicted"/>
<evidence type="ECO:0000256" key="4">
    <source>
        <dbReference type="ARBA" id="ARBA00022737"/>
    </source>
</evidence>
<evidence type="ECO:0000256" key="10">
    <source>
        <dbReference type="SAM" id="MobiDB-lite"/>
    </source>
</evidence>
<dbReference type="InterPro" id="IPR035910">
    <property type="entry name" value="RyR/IP3R_RIH_dom_sf"/>
</dbReference>
<evidence type="ECO:0000256" key="5">
    <source>
        <dbReference type="ARBA" id="ARBA00022989"/>
    </source>
</evidence>
<feature type="region of interest" description="Disordered" evidence="10">
    <location>
        <begin position="848"/>
        <end position="888"/>
    </location>
</feature>
<dbReference type="Pfam" id="PF00168">
    <property type="entry name" value="C2"/>
    <property type="match status" value="1"/>
</dbReference>
<name>A0ABQ6MK54_9STRA</name>
<keyword evidence="9" id="KW-0407">Ion channel</keyword>
<dbReference type="InterPro" id="IPR013662">
    <property type="entry name" value="RIH_assoc-dom"/>
</dbReference>
<feature type="compositionally biased region" description="Polar residues" evidence="10">
    <location>
        <begin position="859"/>
        <end position="876"/>
    </location>
</feature>
<dbReference type="Gene3D" id="2.60.40.150">
    <property type="entry name" value="C2 domain"/>
    <property type="match status" value="1"/>
</dbReference>
<keyword evidence="3 11" id="KW-0812">Transmembrane</keyword>
<feature type="transmembrane region" description="Helical" evidence="11">
    <location>
        <begin position="2540"/>
        <end position="2568"/>
    </location>
</feature>
<feature type="region of interest" description="Disordered" evidence="10">
    <location>
        <begin position="1643"/>
        <end position="1665"/>
    </location>
</feature>
<feature type="compositionally biased region" description="Acidic residues" evidence="10">
    <location>
        <begin position="2215"/>
        <end position="2251"/>
    </location>
</feature>
<organism evidence="13 14">
    <name type="scientific">Tetraparma gracilis</name>
    <dbReference type="NCBI Taxonomy" id="2962635"/>
    <lineage>
        <taxon>Eukaryota</taxon>
        <taxon>Sar</taxon>
        <taxon>Stramenopiles</taxon>
        <taxon>Ochrophyta</taxon>
        <taxon>Bolidophyceae</taxon>
        <taxon>Parmales</taxon>
        <taxon>Triparmaceae</taxon>
        <taxon>Tetraparma</taxon>
    </lineage>
</organism>
<dbReference type="InterPro" id="IPR027359">
    <property type="entry name" value="Volt_channel_dom_sf"/>
</dbReference>
<dbReference type="PROSITE" id="PS50004">
    <property type="entry name" value="C2"/>
    <property type="match status" value="1"/>
</dbReference>
<dbReference type="PANTHER" id="PTHR13715:SF99">
    <property type="entry name" value="INOSITOL 1,4,5-TRISPHOSPHATE RECEPTOR-LIKE PROTEIN A"/>
    <property type="match status" value="1"/>
</dbReference>
<evidence type="ECO:0000256" key="11">
    <source>
        <dbReference type="SAM" id="Phobius"/>
    </source>
</evidence>
<feature type="region of interest" description="Disordered" evidence="10">
    <location>
        <begin position="634"/>
        <end position="671"/>
    </location>
</feature>
<evidence type="ECO:0000256" key="2">
    <source>
        <dbReference type="ARBA" id="ARBA00022448"/>
    </source>
</evidence>